<feature type="domain" description="Nitroreductase" evidence="2">
    <location>
        <begin position="88"/>
        <end position="272"/>
    </location>
</feature>
<dbReference type="InterPro" id="IPR020051">
    <property type="entry name" value="SagB-type_dehydrogenase"/>
</dbReference>
<dbReference type="InterPro" id="IPR052544">
    <property type="entry name" value="Bacteriocin_Proc_Enz"/>
</dbReference>
<dbReference type="Pfam" id="PF00881">
    <property type="entry name" value="Nitroreductase"/>
    <property type="match status" value="1"/>
</dbReference>
<protein>
    <recommendedName>
        <fullName evidence="2">Nitroreductase domain-containing protein</fullName>
    </recommendedName>
</protein>
<dbReference type="PANTHER" id="PTHR43745:SF2">
    <property type="entry name" value="NITROREDUCTASE MJ1384-RELATED"/>
    <property type="match status" value="1"/>
</dbReference>
<dbReference type="InterPro" id="IPR000415">
    <property type="entry name" value="Nitroreductase-like"/>
</dbReference>
<dbReference type="PANTHER" id="PTHR43745">
    <property type="entry name" value="NITROREDUCTASE MJ1384-RELATED"/>
    <property type="match status" value="1"/>
</dbReference>
<dbReference type="CDD" id="cd02142">
    <property type="entry name" value="McbC_SagB-like_oxidoreductase"/>
    <property type="match status" value="1"/>
</dbReference>
<evidence type="ECO:0000256" key="1">
    <source>
        <dbReference type="SAM" id="MobiDB-lite"/>
    </source>
</evidence>
<keyword evidence="4" id="KW-1185">Reference proteome</keyword>
<dbReference type="EMBL" id="JMCB01000014">
    <property type="protein sequence ID" value="KFE64234.1"/>
    <property type="molecule type" value="Genomic_DNA"/>
</dbReference>
<proteinExistence type="predicted"/>
<evidence type="ECO:0000259" key="2">
    <source>
        <dbReference type="Pfam" id="PF00881"/>
    </source>
</evidence>
<dbReference type="Proteomes" id="UP000028725">
    <property type="component" value="Unassembled WGS sequence"/>
</dbReference>
<dbReference type="AlphaFoldDB" id="A0A085W971"/>
<name>A0A085W971_9BACT</name>
<dbReference type="RefSeq" id="WP_052420383.1">
    <property type="nucleotide sequence ID" value="NZ_JMCB01000014.1"/>
</dbReference>
<sequence>MDDTLGSIRWKLQEPPSPEEVPLSRLYHEGSKFTQARQEEIQSRYERMQAEHLTDDMLDAYKSYPGLPQVPLPRARLVPQRELQEVVAHRRSVRAFDPERPVTLQELANMLQLTYGITQRVELSDGHVQCLRAIPSAGALYPLELYLMAQRVEGLPPGLYHYRVAHHALEALEQEDQTAHLQHAEAQWGFATGAAFYLIISAVLDRTLTKYLERGYRFVLMEAGMVGYSATLLAECQGICSCMMGGWLDGELERRLGLDGYHESVVHSVCFGRPPLPPGA</sequence>
<feature type="region of interest" description="Disordered" evidence="1">
    <location>
        <begin position="1"/>
        <end position="21"/>
    </location>
</feature>
<dbReference type="NCBIfam" id="TIGR03605">
    <property type="entry name" value="antibiot_sagB"/>
    <property type="match status" value="1"/>
</dbReference>
<accession>A0A085W971</accession>
<evidence type="ECO:0000313" key="3">
    <source>
        <dbReference type="EMBL" id="KFE64234.1"/>
    </source>
</evidence>
<evidence type="ECO:0000313" key="4">
    <source>
        <dbReference type="Proteomes" id="UP000028725"/>
    </source>
</evidence>
<dbReference type="Gene3D" id="3.40.109.10">
    <property type="entry name" value="NADH Oxidase"/>
    <property type="match status" value="1"/>
</dbReference>
<reference evidence="3 4" key="1">
    <citation type="submission" date="2014-04" db="EMBL/GenBank/DDBJ databases">
        <title>Genome assembly of Hyalangium minutum DSM 14724.</title>
        <authorList>
            <person name="Sharma G."/>
            <person name="Subramanian S."/>
        </authorList>
    </citation>
    <scope>NUCLEOTIDE SEQUENCE [LARGE SCALE GENOMIC DNA]</scope>
    <source>
        <strain evidence="3 4">DSM 14724</strain>
    </source>
</reference>
<dbReference type="GO" id="GO:0016491">
    <property type="term" value="F:oxidoreductase activity"/>
    <property type="evidence" value="ECO:0007669"/>
    <property type="project" value="InterPro"/>
</dbReference>
<dbReference type="OrthoDB" id="9801593at2"/>
<comment type="caution">
    <text evidence="3">The sequence shown here is derived from an EMBL/GenBank/DDBJ whole genome shotgun (WGS) entry which is preliminary data.</text>
</comment>
<dbReference type="InterPro" id="IPR029479">
    <property type="entry name" value="Nitroreductase"/>
</dbReference>
<organism evidence="3 4">
    <name type="scientific">Hyalangium minutum</name>
    <dbReference type="NCBI Taxonomy" id="394096"/>
    <lineage>
        <taxon>Bacteria</taxon>
        <taxon>Pseudomonadati</taxon>
        <taxon>Myxococcota</taxon>
        <taxon>Myxococcia</taxon>
        <taxon>Myxococcales</taxon>
        <taxon>Cystobacterineae</taxon>
        <taxon>Archangiaceae</taxon>
        <taxon>Hyalangium</taxon>
    </lineage>
</organism>
<dbReference type="STRING" id="394096.DB31_2028"/>
<dbReference type="SUPFAM" id="SSF55469">
    <property type="entry name" value="FMN-dependent nitroreductase-like"/>
    <property type="match status" value="1"/>
</dbReference>
<gene>
    <name evidence="3" type="ORF">DB31_2028</name>
</gene>